<dbReference type="EMBL" id="BART01022878">
    <property type="protein sequence ID" value="GAH01836.1"/>
    <property type="molecule type" value="Genomic_DNA"/>
</dbReference>
<reference evidence="1" key="1">
    <citation type="journal article" date="2014" name="Front. Microbiol.">
        <title>High frequency of phylogenetically diverse reductive dehalogenase-homologous genes in deep subseafloor sedimentary metagenomes.</title>
        <authorList>
            <person name="Kawai M."/>
            <person name="Futagami T."/>
            <person name="Toyoda A."/>
            <person name="Takaki Y."/>
            <person name="Nishi S."/>
            <person name="Hori S."/>
            <person name="Arai W."/>
            <person name="Tsubouchi T."/>
            <person name="Morono Y."/>
            <person name="Uchiyama I."/>
            <person name="Ito T."/>
            <person name="Fujiyama A."/>
            <person name="Inagaki F."/>
            <person name="Takami H."/>
        </authorList>
    </citation>
    <scope>NUCLEOTIDE SEQUENCE</scope>
    <source>
        <strain evidence="1">Expedition CK06-06</strain>
    </source>
</reference>
<comment type="caution">
    <text evidence="1">The sequence shown here is derived from an EMBL/GenBank/DDBJ whole genome shotgun (WGS) entry which is preliminary data.</text>
</comment>
<dbReference type="AlphaFoldDB" id="X1C146"/>
<proteinExistence type="predicted"/>
<gene>
    <name evidence="1" type="ORF">S01H4_41779</name>
</gene>
<name>X1C146_9ZZZZ</name>
<accession>X1C146</accession>
<organism evidence="1">
    <name type="scientific">marine sediment metagenome</name>
    <dbReference type="NCBI Taxonomy" id="412755"/>
    <lineage>
        <taxon>unclassified sequences</taxon>
        <taxon>metagenomes</taxon>
        <taxon>ecological metagenomes</taxon>
    </lineage>
</organism>
<protein>
    <submittedName>
        <fullName evidence="1">Uncharacterized protein</fullName>
    </submittedName>
</protein>
<sequence length="57" mass="6635">MIVFIHSRDGNITTINRRNGKNARKKRIISVDSVIVAQNPKRERDLEYFGSFSMKIL</sequence>
<evidence type="ECO:0000313" key="1">
    <source>
        <dbReference type="EMBL" id="GAH01836.1"/>
    </source>
</evidence>